<dbReference type="STRING" id="33528.ENSGAFP00000015691"/>
<dbReference type="EMBL" id="NHOQ01001000">
    <property type="protein sequence ID" value="PWA27478.1"/>
    <property type="molecule type" value="Genomic_DNA"/>
</dbReference>
<comment type="similarity">
    <text evidence="1">Belongs to the HEBP family.</text>
</comment>
<accession>A0A315VV92</accession>
<dbReference type="Gene3D" id="3.20.80.10">
    <property type="entry name" value="Regulatory factor, effector binding domain"/>
    <property type="match status" value="1"/>
</dbReference>
<dbReference type="PANTHER" id="PTHR11220">
    <property type="entry name" value="HEME-BINDING PROTEIN-RELATED"/>
    <property type="match status" value="1"/>
</dbReference>
<dbReference type="PANTHER" id="PTHR11220:SF69">
    <property type="entry name" value="HEME-BINDING PROTEIN 2"/>
    <property type="match status" value="1"/>
</dbReference>
<dbReference type="GO" id="GO:0005737">
    <property type="term" value="C:cytoplasm"/>
    <property type="evidence" value="ECO:0007669"/>
    <property type="project" value="TreeGrafter"/>
</dbReference>
<reference evidence="2 3" key="1">
    <citation type="journal article" date="2018" name="G3 (Bethesda)">
        <title>A High-Quality Reference Genome for the Invasive Mosquitofish Gambusia affinis Using a Chicago Library.</title>
        <authorList>
            <person name="Hoffberg S.L."/>
            <person name="Troendle N.J."/>
            <person name="Glenn T.C."/>
            <person name="Mahmud O."/>
            <person name="Louha S."/>
            <person name="Chalopin D."/>
            <person name="Bennetzen J.L."/>
            <person name="Mauricio R."/>
        </authorList>
    </citation>
    <scope>NUCLEOTIDE SEQUENCE [LARGE SCALE GENOMIC DNA]</scope>
    <source>
        <strain evidence="2">NE01/NJP1002.9</strain>
        <tissue evidence="2">Muscle</tissue>
    </source>
</reference>
<evidence type="ECO:0000256" key="1">
    <source>
        <dbReference type="ARBA" id="ARBA00009817"/>
    </source>
</evidence>
<proteinExistence type="inferred from homology"/>
<evidence type="ECO:0000313" key="3">
    <source>
        <dbReference type="Proteomes" id="UP000250572"/>
    </source>
</evidence>
<keyword evidence="3" id="KW-1185">Reference proteome</keyword>
<dbReference type="SUPFAM" id="SSF55136">
    <property type="entry name" value="Probable bacterial effector-binding domain"/>
    <property type="match status" value="1"/>
</dbReference>
<dbReference type="Pfam" id="PF04832">
    <property type="entry name" value="SOUL"/>
    <property type="match status" value="1"/>
</dbReference>
<organism evidence="2 3">
    <name type="scientific">Gambusia affinis</name>
    <name type="common">Western mosquitofish</name>
    <name type="synonym">Heterandria affinis</name>
    <dbReference type="NCBI Taxonomy" id="33528"/>
    <lineage>
        <taxon>Eukaryota</taxon>
        <taxon>Metazoa</taxon>
        <taxon>Chordata</taxon>
        <taxon>Craniata</taxon>
        <taxon>Vertebrata</taxon>
        <taxon>Euteleostomi</taxon>
        <taxon>Actinopterygii</taxon>
        <taxon>Neopterygii</taxon>
        <taxon>Teleostei</taxon>
        <taxon>Neoteleostei</taxon>
        <taxon>Acanthomorphata</taxon>
        <taxon>Ovalentaria</taxon>
        <taxon>Atherinomorphae</taxon>
        <taxon>Cyprinodontiformes</taxon>
        <taxon>Poeciliidae</taxon>
        <taxon>Poeciliinae</taxon>
        <taxon>Gambusia</taxon>
    </lineage>
</organism>
<dbReference type="GO" id="GO:0020037">
    <property type="term" value="F:heme binding"/>
    <property type="evidence" value="ECO:0007669"/>
    <property type="project" value="TreeGrafter"/>
</dbReference>
<sequence>MERLGKGRTFSCRSLEAEDLRIFSYLRSSCPSVMLKALGQAFFSTGLQSPKFTAEEPKGQDYEIRTYHPTRWMSTIVSGMQGDECTSTGFRRLFRYIQGNNKTKTKVEMTAPVTCHVVPGAGPACESQFTVSFYIPDELQENPPEPTDPDVFLEDRKEFTAYVRTYGGFSNDNMKRDELLKLLESLKRDGVEFVDKPYYTAGYDSPFKLTNRRNEVWVLKKAEQHVESERLTVAQIPNEDDQEEIRINEAWHFTPTPICQPASNKAAELRCFQARDKRSVITTQRLRETHRLVMFHMSSAHQVPLESVSMGRVRTSGLDRSSAVSPFSLSASSPSRSQITVMGLLRILFRALYLLLAADGGRLHSTSDARLPRLGELEGLFGVIGEVGEPSEPSERVRWERGSVERSISAADILKLVSERLPFLRRRALKESLLVEVLRRLRWIDPAWRGSDDTVPGDRLVGVDGGDWDWLPTPYVPELSAWTCGHKDDLNSEFKG</sequence>
<evidence type="ECO:0008006" key="4">
    <source>
        <dbReference type="Google" id="ProtNLM"/>
    </source>
</evidence>
<evidence type="ECO:0000313" key="2">
    <source>
        <dbReference type="EMBL" id="PWA27478.1"/>
    </source>
</evidence>
<comment type="caution">
    <text evidence="2">The sequence shown here is derived from an EMBL/GenBank/DDBJ whole genome shotgun (WGS) entry which is preliminary data.</text>
</comment>
<dbReference type="FunFam" id="3.20.80.10:FF:000002">
    <property type="entry name" value="Heme-binding protein 2"/>
    <property type="match status" value="1"/>
</dbReference>
<name>A0A315VV92_GAMAF</name>
<dbReference type="InterPro" id="IPR011256">
    <property type="entry name" value="Reg_factor_effector_dom_sf"/>
</dbReference>
<gene>
    <name evidence="2" type="ORF">CCH79_00000364</name>
</gene>
<dbReference type="Proteomes" id="UP000250572">
    <property type="component" value="Unassembled WGS sequence"/>
</dbReference>
<dbReference type="InterPro" id="IPR006917">
    <property type="entry name" value="SOUL_heme-bd"/>
</dbReference>
<protein>
    <recommendedName>
        <fullName evidence="4">Heme-binding protein 2</fullName>
    </recommendedName>
</protein>
<dbReference type="AlphaFoldDB" id="A0A315VV92"/>